<dbReference type="PRINTS" id="PR00081">
    <property type="entry name" value="GDHRDH"/>
</dbReference>
<dbReference type="PANTHER" id="PTHR44147:SF2">
    <property type="entry name" value="DEHYDROGENASE_REDUCTASE SDR FAMILY MEMBER 1"/>
    <property type="match status" value="1"/>
</dbReference>
<dbReference type="InterPro" id="IPR002347">
    <property type="entry name" value="SDR_fam"/>
</dbReference>
<dbReference type="RefSeq" id="WP_120745355.1">
    <property type="nucleotide sequence ID" value="NZ_RBAH01000001.1"/>
</dbReference>
<name>A0A3B0CUG5_9BACL</name>
<dbReference type="AlphaFoldDB" id="A0A3B0CUG5"/>
<dbReference type="Proteomes" id="UP000282311">
    <property type="component" value="Unassembled WGS sequence"/>
</dbReference>
<comment type="caution">
    <text evidence="1">The sequence shown here is derived from an EMBL/GenBank/DDBJ whole genome shotgun (WGS) entry which is preliminary data.</text>
</comment>
<dbReference type="PANTHER" id="PTHR44147">
    <property type="entry name" value="DEHYDROGENASE/REDUCTASE SDR FAMILY MEMBER 1"/>
    <property type="match status" value="1"/>
</dbReference>
<dbReference type="EMBL" id="RBAH01000001">
    <property type="protein sequence ID" value="RKN86649.1"/>
    <property type="molecule type" value="Genomic_DNA"/>
</dbReference>
<dbReference type="OrthoDB" id="63584at2"/>
<dbReference type="Gene3D" id="3.40.50.720">
    <property type="entry name" value="NAD(P)-binding Rossmann-like Domain"/>
    <property type="match status" value="1"/>
</dbReference>
<gene>
    <name evidence="1" type="ORF">D7M11_01415</name>
</gene>
<dbReference type="Pfam" id="PF13561">
    <property type="entry name" value="adh_short_C2"/>
    <property type="match status" value="1"/>
</dbReference>
<dbReference type="SUPFAM" id="SSF51735">
    <property type="entry name" value="NAD(P)-binding Rossmann-fold domains"/>
    <property type="match status" value="1"/>
</dbReference>
<keyword evidence="2" id="KW-1185">Reference proteome</keyword>
<proteinExistence type="predicted"/>
<protein>
    <submittedName>
        <fullName evidence="1">SDR family oxidoreductase</fullName>
    </submittedName>
</protein>
<organism evidence="1 2">
    <name type="scientific">Paenibacillus ginsengarvi</name>
    <dbReference type="NCBI Taxonomy" id="400777"/>
    <lineage>
        <taxon>Bacteria</taxon>
        <taxon>Bacillati</taxon>
        <taxon>Bacillota</taxon>
        <taxon>Bacilli</taxon>
        <taxon>Bacillales</taxon>
        <taxon>Paenibacillaceae</taxon>
        <taxon>Paenibacillus</taxon>
    </lineage>
</organism>
<evidence type="ECO:0000313" key="2">
    <source>
        <dbReference type="Proteomes" id="UP000282311"/>
    </source>
</evidence>
<accession>A0A3B0CUG5</accession>
<sequence length="308" mass="34675">MAIRIKADPLPLGLYTKKIRHLLQNTTVHLSLLVFFCDIFTSLLRHRSALWRNELGKAGAVVYVTGRSLRGATTNGFPGSVDETVREIINHGGEAYACRCDHTCDEDTQALIERIRQEQGCLHILANNVWGLHDLGTDLQPKPFWQYPLQLWNATFQNGVRSQIAINHYAIPLMLEANSGLIVHTTFCDQNKYLGTFYYDLAKNAINRLVFGLAHDLEPTKITALAVSPGWMRTELVLRNFNTDEDHWQEVEALKRTASPYYVGRAVSALAGDEEVHLKNGQVLQVGNLAREYGFTDVDGRLISPFLI</sequence>
<evidence type="ECO:0000313" key="1">
    <source>
        <dbReference type="EMBL" id="RKN86649.1"/>
    </source>
</evidence>
<dbReference type="InterPro" id="IPR036291">
    <property type="entry name" value="NAD(P)-bd_dom_sf"/>
</dbReference>
<reference evidence="1 2" key="1">
    <citation type="journal article" date="2007" name="Int. J. Syst. Evol. Microbiol.">
        <title>Paenibacillus ginsengarvi sp. nov., isolated from soil from ginseng cultivation.</title>
        <authorList>
            <person name="Yoon M.H."/>
            <person name="Ten L.N."/>
            <person name="Im W.T."/>
        </authorList>
    </citation>
    <scope>NUCLEOTIDE SEQUENCE [LARGE SCALE GENOMIC DNA]</scope>
    <source>
        <strain evidence="1 2">KCTC 13059</strain>
    </source>
</reference>